<dbReference type="CDD" id="cd00093">
    <property type="entry name" value="HTH_XRE"/>
    <property type="match status" value="1"/>
</dbReference>
<dbReference type="InterPro" id="IPR043917">
    <property type="entry name" value="DUF5753"/>
</dbReference>
<dbReference type="Pfam" id="PF13560">
    <property type="entry name" value="HTH_31"/>
    <property type="match status" value="1"/>
</dbReference>
<proteinExistence type="predicted"/>
<dbReference type="Proteomes" id="UP000612282">
    <property type="component" value="Unassembled WGS sequence"/>
</dbReference>
<comment type="caution">
    <text evidence="2">The sequence shown here is derived from an EMBL/GenBank/DDBJ whole genome shotgun (WGS) entry which is preliminary data.</text>
</comment>
<dbReference type="PROSITE" id="PS50943">
    <property type="entry name" value="HTH_CROC1"/>
    <property type="match status" value="1"/>
</dbReference>
<feature type="domain" description="HTH cro/C1-type" evidence="1">
    <location>
        <begin position="28"/>
        <end position="73"/>
    </location>
</feature>
<dbReference type="Gene3D" id="1.10.260.40">
    <property type="entry name" value="lambda repressor-like DNA-binding domains"/>
    <property type="match status" value="1"/>
</dbReference>
<evidence type="ECO:0000313" key="3">
    <source>
        <dbReference type="Proteomes" id="UP000612282"/>
    </source>
</evidence>
<dbReference type="EMBL" id="BOMG01000127">
    <property type="protein sequence ID" value="GID61455.1"/>
    <property type="molecule type" value="Genomic_DNA"/>
</dbReference>
<accession>A0ABQ3XSQ7</accession>
<gene>
    <name evidence="2" type="ORF">Aco03nite_098590</name>
</gene>
<name>A0ABQ3XSQ7_9ACTN</name>
<evidence type="ECO:0000259" key="1">
    <source>
        <dbReference type="PROSITE" id="PS50943"/>
    </source>
</evidence>
<evidence type="ECO:0000313" key="2">
    <source>
        <dbReference type="EMBL" id="GID61455.1"/>
    </source>
</evidence>
<reference evidence="2 3" key="1">
    <citation type="submission" date="2021-01" db="EMBL/GenBank/DDBJ databases">
        <title>Whole genome shotgun sequence of Actinoplanes couchii NBRC 106145.</title>
        <authorList>
            <person name="Komaki H."/>
            <person name="Tamura T."/>
        </authorList>
    </citation>
    <scope>NUCLEOTIDE SEQUENCE [LARGE SCALE GENOMIC DNA]</scope>
    <source>
        <strain evidence="2 3">NBRC 106145</strain>
    </source>
</reference>
<sequence>MGTASARSLGLALRKLRIGTGNERSPQWTLEEAAASIRAHKSTVSRIERGLVAASPKDVEALLGFYGVDDQELTESVVGLARAGRRQNWWADYRDIIHPQFRQYLGLEAEAASLHSWQPNIIPGLLQTPGYARALVTAYQRGKNAEEATRLVDARMERQTLLQGKDAPIFQAIIGEAVLRRVIGGKQVMHDQLTRLAGAADQPNVQVQVLPYSAGAYVPEVGGFQVLRFADSEAGEVVCVEILGRTLYLDDRAEVELYRDAWEDVLGKAAPHQESLELIRTAAEEMQ</sequence>
<dbReference type="SMART" id="SM00530">
    <property type="entry name" value="HTH_XRE"/>
    <property type="match status" value="1"/>
</dbReference>
<organism evidence="2 3">
    <name type="scientific">Actinoplanes couchii</name>
    <dbReference type="NCBI Taxonomy" id="403638"/>
    <lineage>
        <taxon>Bacteria</taxon>
        <taxon>Bacillati</taxon>
        <taxon>Actinomycetota</taxon>
        <taxon>Actinomycetes</taxon>
        <taxon>Micromonosporales</taxon>
        <taxon>Micromonosporaceae</taxon>
        <taxon>Actinoplanes</taxon>
    </lineage>
</organism>
<dbReference type="InterPro" id="IPR010982">
    <property type="entry name" value="Lambda_DNA-bd_dom_sf"/>
</dbReference>
<keyword evidence="3" id="KW-1185">Reference proteome</keyword>
<dbReference type="SUPFAM" id="SSF47413">
    <property type="entry name" value="lambda repressor-like DNA-binding domains"/>
    <property type="match status" value="1"/>
</dbReference>
<dbReference type="InterPro" id="IPR001387">
    <property type="entry name" value="Cro/C1-type_HTH"/>
</dbReference>
<dbReference type="Pfam" id="PF19054">
    <property type="entry name" value="DUF5753"/>
    <property type="match status" value="1"/>
</dbReference>
<protein>
    <submittedName>
        <fullName evidence="2">Transcriptional regulator</fullName>
    </submittedName>
</protein>